<keyword evidence="6 11" id="KW-1133">Transmembrane helix</keyword>
<evidence type="ECO:0000256" key="11">
    <source>
        <dbReference type="SAM" id="Phobius"/>
    </source>
</evidence>
<evidence type="ECO:0000256" key="9">
    <source>
        <dbReference type="ARBA" id="ARBA00023136"/>
    </source>
</evidence>
<feature type="transmembrane region" description="Helical" evidence="11">
    <location>
        <begin position="102"/>
        <end position="123"/>
    </location>
</feature>
<feature type="transmembrane region" description="Helical" evidence="11">
    <location>
        <begin position="357"/>
        <end position="379"/>
    </location>
</feature>
<feature type="transmembrane region" description="Helical" evidence="11">
    <location>
        <begin position="171"/>
        <end position="191"/>
    </location>
</feature>
<organism evidence="13 14">
    <name type="scientific">Pseudaeromonas paramecii</name>
    <dbReference type="NCBI Taxonomy" id="2138166"/>
    <lineage>
        <taxon>Bacteria</taxon>
        <taxon>Pseudomonadati</taxon>
        <taxon>Pseudomonadota</taxon>
        <taxon>Gammaproteobacteria</taxon>
        <taxon>Aeromonadales</taxon>
        <taxon>Aeromonadaceae</taxon>
        <taxon>Pseudaeromonas</taxon>
    </lineage>
</organism>
<feature type="transmembrane region" description="Helical" evidence="11">
    <location>
        <begin position="203"/>
        <end position="225"/>
    </location>
</feature>
<feature type="domain" description="Cation/H+ exchanger transmembrane" evidence="12">
    <location>
        <begin position="17"/>
        <end position="414"/>
    </location>
</feature>
<evidence type="ECO:0000259" key="12">
    <source>
        <dbReference type="Pfam" id="PF00999"/>
    </source>
</evidence>
<feature type="transmembrane region" description="Helical" evidence="11">
    <location>
        <begin position="6"/>
        <end position="23"/>
    </location>
</feature>
<dbReference type="RefSeq" id="WP_345014996.1">
    <property type="nucleotide sequence ID" value="NZ_BAABFC010000029.1"/>
</dbReference>
<evidence type="ECO:0000256" key="8">
    <source>
        <dbReference type="ARBA" id="ARBA00023065"/>
    </source>
</evidence>
<keyword evidence="3" id="KW-0050">Antiport</keyword>
<gene>
    <name evidence="13" type="ORF">GCM10023095_32230</name>
</gene>
<sequence length="825" mass="90702">MTHNYPVLLVLFGIVGLLLGALVRRSLRHSPLPYSVALLLMGLLIGLASRYWGDPQAALTQGLDQLTRIEPHLLLFLFLPTLIFESAFAMETHLFRRLANQIALLAIPVLVVAVLLTALLLRWLLPWEWSWPLCLLFGALISATDPVAVVALLKEVSSRKRLETLIDGESLLNDGTAIVLFSLFLAMLTGQAQMDLVDGSLEFAWVVLMGGATGLLVGGLALWWIERIYNDPLVEISISIVCAYLAYFLAEHLLHVSGVVAVVILALLFAGPGRTRISVEVAQFLHHFWEISAYIANTLIFLLVGLIIALRISEGMLAWWWVLGLLYLGVFVIRGAAIALFMPLLGKVGMPINRQKAMVLTWGGLRGAVSLALALTVANQPGLPAEVGDQVLFLAAGIVLLSIAINGTSMGSLLAHLGLNRLPPAKQATVASARRRIAEQLSRQMADLQADPLMARADWRQVSHSLALEEAPPRESLSESSPQDNRELAVAYQRRILEAERRYYWLLFREGALERHAVRHLTEAVEHALDGEPCIGPRVELYRLWGTPPLLRLMGALGLQGQARWLNRWLLSLSFGRMALGYEVARGFIQAQEEMSSTAEALSPSDALTQEVQARIALNKQEAIAMIRQLQESFPEVAYSLETQTARRVMLNKERYLIEQLEAEAKLESSEAQKLVRDVESRLAGLRHMPRFDTPTDFRPILKQAPWLAGVRESSLQALSHCVRRRIHAQGEQLLHGGAPAEALVVLGRGHLRCAGQPVQAPGSTLGLEALLTGHYGETLYAEGPCDLLWLPLSQVRSIAARDPVLARNISDAIAAQLAPQPAPG</sequence>
<keyword evidence="9 11" id="KW-0472">Membrane</keyword>
<dbReference type="Pfam" id="PF00999">
    <property type="entry name" value="Na_H_Exchanger"/>
    <property type="match status" value="1"/>
</dbReference>
<dbReference type="PANTHER" id="PTHR10110">
    <property type="entry name" value="SODIUM/HYDROGEN EXCHANGER"/>
    <property type="match status" value="1"/>
</dbReference>
<name>A0ABP8QK79_9GAMM</name>
<dbReference type="Proteomes" id="UP001501321">
    <property type="component" value="Unassembled WGS sequence"/>
</dbReference>
<dbReference type="SUPFAM" id="SSF51206">
    <property type="entry name" value="cAMP-binding domain-like"/>
    <property type="match status" value="1"/>
</dbReference>
<evidence type="ECO:0000256" key="2">
    <source>
        <dbReference type="ARBA" id="ARBA00022448"/>
    </source>
</evidence>
<keyword evidence="4" id="KW-1003">Cell membrane</keyword>
<accession>A0ABP8QK79</accession>
<keyword evidence="7" id="KW-0915">Sodium</keyword>
<keyword evidence="10" id="KW-0739">Sodium transport</keyword>
<evidence type="ECO:0000256" key="7">
    <source>
        <dbReference type="ARBA" id="ARBA00023053"/>
    </source>
</evidence>
<keyword evidence="2" id="KW-0813">Transport</keyword>
<evidence type="ECO:0000256" key="10">
    <source>
        <dbReference type="ARBA" id="ARBA00023201"/>
    </source>
</evidence>
<proteinExistence type="predicted"/>
<protein>
    <submittedName>
        <fullName evidence="13">Cation:proton antiporter</fullName>
    </submittedName>
</protein>
<evidence type="ECO:0000313" key="14">
    <source>
        <dbReference type="Proteomes" id="UP001501321"/>
    </source>
</evidence>
<dbReference type="EMBL" id="BAABFC010000029">
    <property type="protein sequence ID" value="GAA4504365.1"/>
    <property type="molecule type" value="Genomic_DNA"/>
</dbReference>
<keyword evidence="5 11" id="KW-0812">Transmembrane</keyword>
<comment type="caution">
    <text evidence="13">The sequence shown here is derived from an EMBL/GenBank/DDBJ whole genome shotgun (WGS) entry which is preliminary data.</text>
</comment>
<evidence type="ECO:0000313" key="13">
    <source>
        <dbReference type="EMBL" id="GAA4504365.1"/>
    </source>
</evidence>
<feature type="transmembrane region" description="Helical" evidence="11">
    <location>
        <begin position="318"/>
        <end position="345"/>
    </location>
</feature>
<feature type="transmembrane region" description="Helical" evidence="11">
    <location>
        <begin position="391"/>
        <end position="417"/>
    </location>
</feature>
<dbReference type="InterPro" id="IPR014710">
    <property type="entry name" value="RmlC-like_jellyroll"/>
</dbReference>
<feature type="transmembrane region" description="Helical" evidence="11">
    <location>
        <begin position="256"/>
        <end position="273"/>
    </location>
</feature>
<dbReference type="InterPro" id="IPR006153">
    <property type="entry name" value="Cation/H_exchanger_TM"/>
</dbReference>
<dbReference type="PANTHER" id="PTHR10110:SF86">
    <property type="entry name" value="SODIUM_HYDROGEN EXCHANGER 7"/>
    <property type="match status" value="1"/>
</dbReference>
<feature type="transmembrane region" description="Helical" evidence="11">
    <location>
        <begin position="294"/>
        <end position="312"/>
    </location>
</feature>
<dbReference type="Gene3D" id="6.10.140.1330">
    <property type="match status" value="1"/>
</dbReference>
<comment type="subcellular location">
    <subcellularLocation>
        <location evidence="1">Cell membrane</location>
        <topology evidence="1">Multi-pass membrane protein</topology>
    </subcellularLocation>
</comment>
<keyword evidence="8" id="KW-0406">Ion transport</keyword>
<dbReference type="InterPro" id="IPR018490">
    <property type="entry name" value="cNMP-bd_dom_sf"/>
</dbReference>
<dbReference type="InterPro" id="IPR018422">
    <property type="entry name" value="Cation/H_exchanger_CPA1"/>
</dbReference>
<evidence type="ECO:0000256" key="4">
    <source>
        <dbReference type="ARBA" id="ARBA00022475"/>
    </source>
</evidence>
<feature type="transmembrane region" description="Helical" evidence="11">
    <location>
        <begin position="73"/>
        <end position="90"/>
    </location>
</feature>
<keyword evidence="14" id="KW-1185">Reference proteome</keyword>
<dbReference type="Gene3D" id="2.60.120.10">
    <property type="entry name" value="Jelly Rolls"/>
    <property type="match status" value="1"/>
</dbReference>
<evidence type="ECO:0000256" key="5">
    <source>
        <dbReference type="ARBA" id="ARBA00022692"/>
    </source>
</evidence>
<feature type="transmembrane region" description="Helical" evidence="11">
    <location>
        <begin position="129"/>
        <end position="151"/>
    </location>
</feature>
<feature type="transmembrane region" description="Helical" evidence="11">
    <location>
        <begin position="35"/>
        <end position="53"/>
    </location>
</feature>
<evidence type="ECO:0000256" key="6">
    <source>
        <dbReference type="ARBA" id="ARBA00022989"/>
    </source>
</evidence>
<evidence type="ECO:0000256" key="3">
    <source>
        <dbReference type="ARBA" id="ARBA00022449"/>
    </source>
</evidence>
<evidence type="ECO:0000256" key="1">
    <source>
        <dbReference type="ARBA" id="ARBA00004651"/>
    </source>
</evidence>
<reference evidence="14" key="1">
    <citation type="journal article" date="2019" name="Int. J. Syst. Evol. Microbiol.">
        <title>The Global Catalogue of Microorganisms (GCM) 10K type strain sequencing project: providing services to taxonomists for standard genome sequencing and annotation.</title>
        <authorList>
            <consortium name="The Broad Institute Genomics Platform"/>
            <consortium name="The Broad Institute Genome Sequencing Center for Infectious Disease"/>
            <person name="Wu L."/>
            <person name="Ma J."/>
        </authorList>
    </citation>
    <scope>NUCLEOTIDE SEQUENCE [LARGE SCALE GENOMIC DNA]</scope>
    <source>
        <strain evidence="14">JCM 32226</strain>
    </source>
</reference>